<proteinExistence type="predicted"/>
<dbReference type="GeneID" id="64766749"/>
<sequence>MRGLERQSEAYGLAGHAASLPTDAELAVLGMSPAGPSITAGMLDHRSHVRVALTVDLSDFDALGLPLDEGIKELAMRYDDPELAKAFKKGAQMSKKPNGKDLFDLQSKYAGQYGQAWANAFADGWEIVAARY</sequence>
<evidence type="ECO:0000313" key="2">
    <source>
        <dbReference type="Proteomes" id="UP000423065"/>
    </source>
</evidence>
<dbReference type="RefSeq" id="YP_010059516.1">
    <property type="nucleotide sequence ID" value="NC_054726.1"/>
</dbReference>
<evidence type="ECO:0000313" key="1">
    <source>
        <dbReference type="EMBL" id="QGJ94903.1"/>
    </source>
</evidence>
<gene>
    <name evidence="1" type="primary">40</name>
    <name evidence="1" type="ORF">SEA_STORMAGEDDON_40</name>
</gene>
<protein>
    <submittedName>
        <fullName evidence="1">Uncharacterized protein</fullName>
    </submittedName>
</protein>
<dbReference type="EMBL" id="MN586040">
    <property type="protein sequence ID" value="QGJ94903.1"/>
    <property type="molecule type" value="Genomic_DNA"/>
</dbReference>
<accession>A0A649VTL6</accession>
<dbReference type="KEGG" id="vg:64766749"/>
<reference evidence="1 2" key="1">
    <citation type="submission" date="2019-10" db="EMBL/GenBank/DDBJ databases">
        <authorList>
            <person name="Garlena R.A."/>
            <person name="Russell D.A."/>
            <person name="Pope W.H."/>
            <person name="Jacobs-Sera D."/>
            <person name="Hatfull G.F."/>
        </authorList>
    </citation>
    <scope>NUCLEOTIDE SEQUENCE [LARGE SCALE GENOMIC DNA]</scope>
</reference>
<dbReference type="Proteomes" id="UP000423065">
    <property type="component" value="Segment"/>
</dbReference>
<name>A0A649VTL6_9CAUD</name>
<organism evidence="1 2">
    <name type="scientific">Gordonia phage Stormageddon</name>
    <dbReference type="NCBI Taxonomy" id="2656541"/>
    <lineage>
        <taxon>Viruses</taxon>
        <taxon>Duplodnaviria</taxon>
        <taxon>Heunggongvirae</taxon>
        <taxon>Uroviricota</taxon>
        <taxon>Caudoviricetes</taxon>
        <taxon>Stormageddonvirus</taxon>
        <taxon>Stormageddonvirus Stormageddon</taxon>
    </lineage>
</organism>
<keyword evidence="2" id="KW-1185">Reference proteome</keyword>